<keyword evidence="1" id="KW-0472">Membrane</keyword>
<keyword evidence="3" id="KW-1185">Reference proteome</keyword>
<accession>A0A4R9BW06</accession>
<gene>
    <name evidence="2" type="ORF">E3T51_01275</name>
</gene>
<keyword evidence="1" id="KW-0812">Transmembrane</keyword>
<reference evidence="2 3" key="1">
    <citation type="submission" date="2019-03" db="EMBL/GenBank/DDBJ databases">
        <title>Genomics of glacier-inhabiting Cryobacterium strains.</title>
        <authorList>
            <person name="Liu Q."/>
            <person name="Xin Y.-H."/>
        </authorList>
    </citation>
    <scope>NUCLEOTIDE SEQUENCE [LARGE SCALE GENOMIC DNA]</scope>
    <source>
        <strain evidence="2 3">Sr54</strain>
    </source>
</reference>
<dbReference type="EMBL" id="SOHN01000003">
    <property type="protein sequence ID" value="TFD91370.1"/>
    <property type="molecule type" value="Genomic_DNA"/>
</dbReference>
<dbReference type="RefSeq" id="WP_134526465.1">
    <property type="nucleotide sequence ID" value="NZ_SOHN01000003.1"/>
</dbReference>
<name>A0A4R9BW06_9MICO</name>
<evidence type="ECO:0000313" key="3">
    <source>
        <dbReference type="Proteomes" id="UP000297626"/>
    </source>
</evidence>
<dbReference type="AlphaFoldDB" id="A0A4R9BW06"/>
<proteinExistence type="predicted"/>
<feature type="transmembrane region" description="Helical" evidence="1">
    <location>
        <begin position="6"/>
        <end position="27"/>
    </location>
</feature>
<keyword evidence="1" id="KW-1133">Transmembrane helix</keyword>
<dbReference type="Proteomes" id="UP000297626">
    <property type="component" value="Unassembled WGS sequence"/>
</dbReference>
<organism evidence="2 3">
    <name type="scientific">Cryobacterium serini</name>
    <dbReference type="NCBI Taxonomy" id="1259201"/>
    <lineage>
        <taxon>Bacteria</taxon>
        <taxon>Bacillati</taxon>
        <taxon>Actinomycetota</taxon>
        <taxon>Actinomycetes</taxon>
        <taxon>Micrococcales</taxon>
        <taxon>Microbacteriaceae</taxon>
        <taxon>Cryobacterium</taxon>
    </lineage>
</organism>
<sequence>MNAVTVVVVLIVLGGVLPLLGLGRVALRAHRSLPKADRVSAAEQIEEGQRTGYFAIGPFLQAAQMTDTAPVLEWSKVRWDLGLVGGGIPAGTIGSVFAVFL</sequence>
<comment type="caution">
    <text evidence="2">The sequence shown here is derived from an EMBL/GenBank/DDBJ whole genome shotgun (WGS) entry which is preliminary data.</text>
</comment>
<evidence type="ECO:0000256" key="1">
    <source>
        <dbReference type="SAM" id="Phobius"/>
    </source>
</evidence>
<protein>
    <submittedName>
        <fullName evidence="2">Uncharacterized protein</fullName>
    </submittedName>
</protein>
<evidence type="ECO:0000313" key="2">
    <source>
        <dbReference type="EMBL" id="TFD91370.1"/>
    </source>
</evidence>